<feature type="domain" description="5'-3' exoribonuclease 1 SH3-like" evidence="2">
    <location>
        <begin position="336"/>
        <end position="394"/>
    </location>
</feature>
<dbReference type="Pfam" id="PF18332">
    <property type="entry name" value="XRN1_D1"/>
    <property type="match status" value="1"/>
</dbReference>
<sequence>MIGERTLMGWPFLQEGSVVAVSDSLFKYEKMTVVPGTPAKVISNPHAPQGLGHWKMKADHIEQVYSKRSGVITRTVDILLHVLPLKGLKRLEPGAFVKDCEGPERETEHAVQMCLPKVASKDPRSLERDAPPLSEESPRFSCWGNMRMGWLLQSLPRPKPVCLQYLDSSQLKRLRMTSSKPSYRVDDLATTSPLLKLQRRLESQGGLWGRLRRVSWSSPKALKVVDDSHKEGRHWEYSERAIDLIREYKAKFPEVFLSLDNSRDAMARVSDILSGPDPEGRVRVIKAWLKTKGVGDFEPVSLFCDQLGKFKKAIVKGIPRQAVLKPAHTAYHLQNQHFALGDCVTMVQDSGSVPLSVKGVVIGLNSKTVDVVWDVPFMSGITLGDRLPNPQFITSTNPKAPPPVRNEVPFEPRHGPRPEINPAPGQAPAAGFHPAQPPSHRLPMHIVANPNRG</sequence>
<reference evidence="5 6" key="1">
    <citation type="journal article" date="2008" name="Nature">
        <title>The genome of Laccaria bicolor provides insights into mycorrhizal symbiosis.</title>
        <authorList>
            <person name="Martin F."/>
            <person name="Aerts A."/>
            <person name="Ahren D."/>
            <person name="Brun A."/>
            <person name="Danchin E.G.J."/>
            <person name="Duchaussoy F."/>
            <person name="Gibon J."/>
            <person name="Kohler A."/>
            <person name="Lindquist E."/>
            <person name="Pereda V."/>
            <person name="Salamov A."/>
            <person name="Shapiro H.J."/>
            <person name="Wuyts J."/>
            <person name="Blaudez D."/>
            <person name="Buee M."/>
            <person name="Brokstein P."/>
            <person name="Canbaeck B."/>
            <person name="Cohen D."/>
            <person name="Courty P.E."/>
            <person name="Coutinho P.M."/>
            <person name="Delaruelle C."/>
            <person name="Detter J.C."/>
            <person name="Deveau A."/>
            <person name="DiFazio S."/>
            <person name="Duplessis S."/>
            <person name="Fraissinet-Tachet L."/>
            <person name="Lucic E."/>
            <person name="Frey-Klett P."/>
            <person name="Fourrey C."/>
            <person name="Feussner I."/>
            <person name="Gay G."/>
            <person name="Grimwood J."/>
            <person name="Hoegger P.J."/>
            <person name="Jain P."/>
            <person name="Kilaru S."/>
            <person name="Labbe J."/>
            <person name="Lin Y.C."/>
            <person name="Legue V."/>
            <person name="Le Tacon F."/>
            <person name="Marmeisse R."/>
            <person name="Melayah D."/>
            <person name="Montanini B."/>
            <person name="Muratet M."/>
            <person name="Nehls U."/>
            <person name="Niculita-Hirzel H."/>
            <person name="Oudot-Le Secq M.P."/>
            <person name="Peter M."/>
            <person name="Quesneville H."/>
            <person name="Rajashekar B."/>
            <person name="Reich M."/>
            <person name="Rouhier N."/>
            <person name="Schmutz J."/>
            <person name="Yin T."/>
            <person name="Chalot M."/>
            <person name="Henrissat B."/>
            <person name="Kuees U."/>
            <person name="Lucas S."/>
            <person name="Van de Peer Y."/>
            <person name="Podila G.K."/>
            <person name="Polle A."/>
            <person name="Pukkila P.J."/>
            <person name="Richardson P.M."/>
            <person name="Rouze P."/>
            <person name="Sanders I.R."/>
            <person name="Stajich J.E."/>
            <person name="Tunlid A."/>
            <person name="Tuskan G."/>
            <person name="Grigoriev I.V."/>
        </authorList>
    </citation>
    <scope>NUCLEOTIDE SEQUENCE [LARGE SCALE GENOMIC DNA]</scope>
    <source>
        <strain evidence="6">S238N-H82 / ATCC MYA-4686</strain>
    </source>
</reference>
<dbReference type="InParanoid" id="B0DJ59"/>
<dbReference type="KEGG" id="lbc:LACBIDRAFT_303224"/>
<feature type="domain" description="Exoribonuclease Xrn1 D2/D3" evidence="4">
    <location>
        <begin position="220"/>
        <end position="311"/>
    </location>
</feature>
<dbReference type="InterPro" id="IPR047008">
    <property type="entry name" value="XRN1_SH3_sf"/>
</dbReference>
<feature type="region of interest" description="Disordered" evidence="1">
    <location>
        <begin position="410"/>
        <end position="453"/>
    </location>
</feature>
<evidence type="ECO:0000256" key="1">
    <source>
        <dbReference type="SAM" id="MobiDB-lite"/>
    </source>
</evidence>
<proteinExistence type="predicted"/>
<dbReference type="OrthoDB" id="372487at2759"/>
<dbReference type="InterPro" id="IPR041106">
    <property type="entry name" value="XRN1_D2_D3"/>
</dbReference>
<dbReference type="AlphaFoldDB" id="B0DJ59"/>
<dbReference type="Proteomes" id="UP000001194">
    <property type="component" value="Unassembled WGS sequence"/>
</dbReference>
<dbReference type="HOGENOM" id="CLU_016263_0_0_1"/>
<dbReference type="GeneID" id="6079561"/>
<dbReference type="EMBL" id="DS547113">
    <property type="protein sequence ID" value="EDR05464.1"/>
    <property type="molecule type" value="Genomic_DNA"/>
</dbReference>
<gene>
    <name evidence="5" type="ORF">LACBIDRAFT_303224</name>
</gene>
<name>B0DJ59_LACBS</name>
<accession>B0DJ59</accession>
<keyword evidence="6" id="KW-1185">Reference proteome</keyword>
<evidence type="ECO:0000259" key="2">
    <source>
        <dbReference type="Pfam" id="PF18129"/>
    </source>
</evidence>
<evidence type="ECO:0000313" key="5">
    <source>
        <dbReference type="EMBL" id="EDR05464.1"/>
    </source>
</evidence>
<feature type="domain" description="5'-3' exoribonuclease 1 D1" evidence="3">
    <location>
        <begin position="1"/>
        <end position="128"/>
    </location>
</feature>
<dbReference type="Gene3D" id="2.30.30.750">
    <property type="match status" value="1"/>
</dbReference>
<dbReference type="InterPro" id="IPR041385">
    <property type="entry name" value="SH3_12"/>
</dbReference>
<dbReference type="RefSeq" id="XP_001884022.1">
    <property type="nucleotide sequence ID" value="XM_001883987.1"/>
</dbReference>
<dbReference type="Gene3D" id="2.170.260.40">
    <property type="match status" value="1"/>
</dbReference>
<protein>
    <submittedName>
        <fullName evidence="5">Predicted protein</fullName>
    </submittedName>
</protein>
<evidence type="ECO:0000259" key="3">
    <source>
        <dbReference type="Pfam" id="PF18332"/>
    </source>
</evidence>
<evidence type="ECO:0000259" key="4">
    <source>
        <dbReference type="Pfam" id="PF18334"/>
    </source>
</evidence>
<dbReference type="STRING" id="486041.B0DJ59"/>
<dbReference type="InterPro" id="IPR040992">
    <property type="entry name" value="XRN1_D1"/>
</dbReference>
<dbReference type="Pfam" id="PF18129">
    <property type="entry name" value="SH3_12"/>
    <property type="match status" value="1"/>
</dbReference>
<dbReference type="Pfam" id="PF18334">
    <property type="entry name" value="XRN1_D2_D3"/>
    <property type="match status" value="1"/>
</dbReference>
<evidence type="ECO:0000313" key="6">
    <source>
        <dbReference type="Proteomes" id="UP000001194"/>
    </source>
</evidence>
<dbReference type="InterPro" id="IPR047007">
    <property type="entry name" value="XRN1_D1_sf"/>
</dbReference>
<organism evidence="6">
    <name type="scientific">Laccaria bicolor (strain S238N-H82 / ATCC MYA-4686)</name>
    <name type="common">Bicoloured deceiver</name>
    <name type="synonym">Laccaria laccata var. bicolor</name>
    <dbReference type="NCBI Taxonomy" id="486041"/>
    <lineage>
        <taxon>Eukaryota</taxon>
        <taxon>Fungi</taxon>
        <taxon>Dikarya</taxon>
        <taxon>Basidiomycota</taxon>
        <taxon>Agaricomycotina</taxon>
        <taxon>Agaricomycetes</taxon>
        <taxon>Agaricomycetidae</taxon>
        <taxon>Agaricales</taxon>
        <taxon>Agaricineae</taxon>
        <taxon>Hydnangiaceae</taxon>
        <taxon>Laccaria</taxon>
    </lineage>
</organism>